<gene>
    <name evidence="1" type="ORF">PCOR1329_LOCUS16761</name>
</gene>
<evidence type="ECO:0000313" key="1">
    <source>
        <dbReference type="EMBL" id="CAK0812486.1"/>
    </source>
</evidence>
<proteinExistence type="predicted"/>
<name>A0ABN9R196_9DINO</name>
<organism evidence="1 2">
    <name type="scientific">Prorocentrum cordatum</name>
    <dbReference type="NCBI Taxonomy" id="2364126"/>
    <lineage>
        <taxon>Eukaryota</taxon>
        <taxon>Sar</taxon>
        <taxon>Alveolata</taxon>
        <taxon>Dinophyceae</taxon>
        <taxon>Prorocentrales</taxon>
        <taxon>Prorocentraceae</taxon>
        <taxon>Prorocentrum</taxon>
    </lineage>
</organism>
<protein>
    <submittedName>
        <fullName evidence="1">Uncharacterized protein</fullName>
    </submittedName>
</protein>
<keyword evidence="2" id="KW-1185">Reference proteome</keyword>
<dbReference type="EMBL" id="CAUYUJ010005155">
    <property type="protein sequence ID" value="CAK0812486.1"/>
    <property type="molecule type" value="Genomic_DNA"/>
</dbReference>
<sequence length="134" mass="14544">MHSESWDGSVVCSRARAVSPRRGLSSGGLDWKVAWPPAAWWMMLRACCCSHPSSSGEASGPAYLPTKNAYLLVLASFCSRRTPLGSLPPFFTAGSTSGESAEGTWLPSSQMYRVLALLGRVQFLSTRTIEEQSR</sequence>
<comment type="caution">
    <text evidence="1">The sequence shown here is derived from an EMBL/GenBank/DDBJ whole genome shotgun (WGS) entry which is preliminary data.</text>
</comment>
<dbReference type="Proteomes" id="UP001189429">
    <property type="component" value="Unassembled WGS sequence"/>
</dbReference>
<evidence type="ECO:0000313" key="2">
    <source>
        <dbReference type="Proteomes" id="UP001189429"/>
    </source>
</evidence>
<reference evidence="1" key="1">
    <citation type="submission" date="2023-10" db="EMBL/GenBank/DDBJ databases">
        <authorList>
            <person name="Chen Y."/>
            <person name="Shah S."/>
            <person name="Dougan E. K."/>
            <person name="Thang M."/>
            <person name="Chan C."/>
        </authorList>
    </citation>
    <scope>NUCLEOTIDE SEQUENCE [LARGE SCALE GENOMIC DNA]</scope>
</reference>
<accession>A0ABN9R196</accession>